<keyword evidence="7" id="KW-0965">Cell junction</keyword>
<evidence type="ECO:0000256" key="7">
    <source>
        <dbReference type="ARBA" id="ARBA00022949"/>
    </source>
</evidence>
<dbReference type="PANTHER" id="PTHR11893:SF36">
    <property type="entry name" value="INNEXIN-5"/>
    <property type="match status" value="1"/>
</dbReference>
<keyword evidence="5 12" id="KW-0812">Transmembrane</keyword>
<dbReference type="AlphaFoldDB" id="A0AAW2I2R0"/>
<keyword evidence="10 12" id="KW-0472">Membrane</keyword>
<comment type="similarity">
    <text evidence="12">Belongs to the pannexin family.</text>
</comment>
<name>A0AAW2I2R0_9NEOP</name>
<evidence type="ECO:0000256" key="12">
    <source>
        <dbReference type="RuleBase" id="RU010713"/>
    </source>
</evidence>
<dbReference type="GO" id="GO:0005243">
    <property type="term" value="F:gap junction channel activity"/>
    <property type="evidence" value="ECO:0007669"/>
    <property type="project" value="TreeGrafter"/>
</dbReference>
<sequence>MEELNSVPSSFRTHEKVRTTSGVFRLNCGVTALLLMIASVIVTVKQFGGHPIECAVDKELAGDVVNNYCWIHSTFSAWKVTENATGRGTARTPAPVKTGDELMYVLRHQALELIDPEVLRTHLHVKKDADNVGYGSGYFRSDGTYPGVQSTSDETMSRYHKYVQWIPGILILQIGSTIS</sequence>
<dbReference type="PANTHER" id="PTHR11893">
    <property type="entry name" value="INNEXIN"/>
    <property type="match status" value="1"/>
</dbReference>
<evidence type="ECO:0000256" key="3">
    <source>
        <dbReference type="ARBA" id="ARBA00022448"/>
    </source>
</evidence>
<keyword evidence="6" id="KW-0303">Gap junction</keyword>
<keyword evidence="4" id="KW-1003">Cell membrane</keyword>
<keyword evidence="8 12" id="KW-1133">Transmembrane helix</keyword>
<evidence type="ECO:0000256" key="5">
    <source>
        <dbReference type="ARBA" id="ARBA00022692"/>
    </source>
</evidence>
<dbReference type="EMBL" id="JARGDH010000002">
    <property type="protein sequence ID" value="KAL0276071.1"/>
    <property type="molecule type" value="Genomic_DNA"/>
</dbReference>
<dbReference type="PROSITE" id="PS51013">
    <property type="entry name" value="PANNEXIN"/>
    <property type="match status" value="1"/>
</dbReference>
<dbReference type="GO" id="GO:0005921">
    <property type="term" value="C:gap junction"/>
    <property type="evidence" value="ECO:0007669"/>
    <property type="project" value="UniProtKB-SubCell"/>
</dbReference>
<comment type="function">
    <text evidence="12">Structural component of the gap junctions.</text>
</comment>
<keyword evidence="3 12" id="KW-0813">Transport</keyword>
<evidence type="ECO:0000256" key="2">
    <source>
        <dbReference type="ARBA" id="ARBA00004651"/>
    </source>
</evidence>
<keyword evidence="9 12" id="KW-0406">Ion transport</keyword>
<feature type="transmembrane region" description="Helical" evidence="12">
    <location>
        <begin position="22"/>
        <end position="44"/>
    </location>
</feature>
<dbReference type="Pfam" id="PF00876">
    <property type="entry name" value="Innexin"/>
    <property type="match status" value="1"/>
</dbReference>
<dbReference type="GO" id="GO:0005886">
    <property type="term" value="C:plasma membrane"/>
    <property type="evidence" value="ECO:0007669"/>
    <property type="project" value="UniProtKB-SubCell"/>
</dbReference>
<reference evidence="13" key="1">
    <citation type="journal article" date="2024" name="Gigascience">
        <title>Chromosome-level genome of the poultry shaft louse Menopon gallinae provides insight into the host-switching and adaptive evolution of parasitic lice.</title>
        <authorList>
            <person name="Xu Y."/>
            <person name="Ma L."/>
            <person name="Liu S."/>
            <person name="Liang Y."/>
            <person name="Liu Q."/>
            <person name="He Z."/>
            <person name="Tian L."/>
            <person name="Duan Y."/>
            <person name="Cai W."/>
            <person name="Li H."/>
            <person name="Song F."/>
        </authorList>
    </citation>
    <scope>NUCLEOTIDE SEQUENCE</scope>
    <source>
        <strain evidence="13">Cailab_2023a</strain>
    </source>
</reference>
<dbReference type="GO" id="GO:0034220">
    <property type="term" value="P:monoatomic ion transmembrane transport"/>
    <property type="evidence" value="ECO:0007669"/>
    <property type="project" value="UniProtKB-KW"/>
</dbReference>
<evidence type="ECO:0000256" key="6">
    <source>
        <dbReference type="ARBA" id="ARBA00022868"/>
    </source>
</evidence>
<accession>A0AAW2I2R0</accession>
<dbReference type="InterPro" id="IPR000990">
    <property type="entry name" value="Innexin"/>
</dbReference>
<proteinExistence type="inferred from homology"/>
<organism evidence="13">
    <name type="scientific">Menopon gallinae</name>
    <name type="common">poultry shaft louse</name>
    <dbReference type="NCBI Taxonomy" id="328185"/>
    <lineage>
        <taxon>Eukaryota</taxon>
        <taxon>Metazoa</taxon>
        <taxon>Ecdysozoa</taxon>
        <taxon>Arthropoda</taxon>
        <taxon>Hexapoda</taxon>
        <taxon>Insecta</taxon>
        <taxon>Pterygota</taxon>
        <taxon>Neoptera</taxon>
        <taxon>Paraneoptera</taxon>
        <taxon>Psocodea</taxon>
        <taxon>Troctomorpha</taxon>
        <taxon>Phthiraptera</taxon>
        <taxon>Amblycera</taxon>
        <taxon>Menoponidae</taxon>
        <taxon>Menopon</taxon>
    </lineage>
</organism>
<evidence type="ECO:0000256" key="1">
    <source>
        <dbReference type="ARBA" id="ARBA00004610"/>
    </source>
</evidence>
<gene>
    <name evidence="12" type="primary">inx</name>
    <name evidence="13" type="ORF">PYX00_003733</name>
</gene>
<comment type="caution">
    <text evidence="13">The sequence shown here is derived from an EMBL/GenBank/DDBJ whole genome shotgun (WGS) entry which is preliminary data.</text>
</comment>
<evidence type="ECO:0000256" key="8">
    <source>
        <dbReference type="ARBA" id="ARBA00022989"/>
    </source>
</evidence>
<comment type="caution">
    <text evidence="12">Lacks conserved residue(s) required for the propagation of feature annotation.</text>
</comment>
<evidence type="ECO:0000256" key="9">
    <source>
        <dbReference type="ARBA" id="ARBA00023065"/>
    </source>
</evidence>
<keyword evidence="11 12" id="KW-0407">Ion channel</keyword>
<evidence type="ECO:0000256" key="10">
    <source>
        <dbReference type="ARBA" id="ARBA00023136"/>
    </source>
</evidence>
<evidence type="ECO:0000256" key="4">
    <source>
        <dbReference type="ARBA" id="ARBA00022475"/>
    </source>
</evidence>
<evidence type="ECO:0000256" key="11">
    <source>
        <dbReference type="ARBA" id="ARBA00023303"/>
    </source>
</evidence>
<comment type="subcellular location">
    <subcellularLocation>
        <location evidence="1">Cell junction</location>
        <location evidence="1">Gap junction</location>
    </subcellularLocation>
    <subcellularLocation>
        <location evidence="2 12">Cell membrane</location>
        <topology evidence="2 12">Multi-pass membrane protein</topology>
    </subcellularLocation>
</comment>
<evidence type="ECO:0000313" key="13">
    <source>
        <dbReference type="EMBL" id="KAL0276071.1"/>
    </source>
</evidence>
<protein>
    <recommendedName>
        <fullName evidence="12">Innexin</fullName>
    </recommendedName>
</protein>